<dbReference type="AlphaFoldDB" id="A0A1H2IUC5"/>
<name>A0A1H2IUC5_9ACTN</name>
<keyword evidence="2" id="KW-1185">Reference proteome</keyword>
<evidence type="ECO:0000313" key="1">
    <source>
        <dbReference type="EMBL" id="SDU47703.1"/>
    </source>
</evidence>
<dbReference type="Proteomes" id="UP000182977">
    <property type="component" value="Chromosome I"/>
</dbReference>
<organism evidence="1 2">
    <name type="scientific">Jiangella alkaliphila</name>
    <dbReference type="NCBI Taxonomy" id="419479"/>
    <lineage>
        <taxon>Bacteria</taxon>
        <taxon>Bacillati</taxon>
        <taxon>Actinomycetota</taxon>
        <taxon>Actinomycetes</taxon>
        <taxon>Jiangellales</taxon>
        <taxon>Jiangellaceae</taxon>
        <taxon>Jiangella</taxon>
    </lineage>
</organism>
<accession>A0A1H2IUC5</accession>
<sequence length="95" mass="10921">MNVDWKHGAAHMWDRHQVSVQEANEALADPLAWVLDPDPKSKSGDSIRVIGLCRSREELLTVILVRDPAVSWLWGANGWPSNSSDRREYMRRRRA</sequence>
<evidence type="ECO:0000313" key="2">
    <source>
        <dbReference type="Proteomes" id="UP000182977"/>
    </source>
</evidence>
<dbReference type="RefSeq" id="WP_052763207.1">
    <property type="nucleotide sequence ID" value="NZ_LBMC01000090.1"/>
</dbReference>
<protein>
    <submittedName>
        <fullName evidence="1">Uncharacterized protein</fullName>
    </submittedName>
</protein>
<dbReference type="STRING" id="419479.SAMN04488563_2018"/>
<dbReference type="EMBL" id="LT629791">
    <property type="protein sequence ID" value="SDU47703.1"/>
    <property type="molecule type" value="Genomic_DNA"/>
</dbReference>
<reference evidence="2" key="1">
    <citation type="submission" date="2016-10" db="EMBL/GenBank/DDBJ databases">
        <authorList>
            <person name="Varghese N."/>
            <person name="Submissions S."/>
        </authorList>
    </citation>
    <scope>NUCLEOTIDE SEQUENCE [LARGE SCALE GENOMIC DNA]</scope>
    <source>
        <strain evidence="2">DSM 45079</strain>
    </source>
</reference>
<proteinExistence type="predicted"/>
<gene>
    <name evidence="1" type="ORF">SAMN04488563_2018</name>
</gene>